<name>J0LMU0_9BIFI</name>
<dbReference type="STRING" id="857290.HMPREF9156_00581"/>
<evidence type="ECO:0000256" key="1">
    <source>
        <dbReference type="SAM" id="MobiDB-lite"/>
    </source>
</evidence>
<feature type="transmembrane region" description="Helical" evidence="2">
    <location>
        <begin position="6"/>
        <end position="26"/>
    </location>
</feature>
<feature type="transmembrane region" description="Helical" evidence="2">
    <location>
        <begin position="114"/>
        <end position="131"/>
    </location>
</feature>
<keyword evidence="2" id="KW-1133">Transmembrane helix</keyword>
<dbReference type="EMBL" id="AGZS01000002">
    <property type="protein sequence ID" value="EJD65137.1"/>
    <property type="molecule type" value="Genomic_DNA"/>
</dbReference>
<feature type="region of interest" description="Disordered" evidence="1">
    <location>
        <begin position="314"/>
        <end position="345"/>
    </location>
</feature>
<dbReference type="eggNOG" id="ENOG5032VSG">
    <property type="taxonomic scope" value="Bacteria"/>
</dbReference>
<feature type="region of interest" description="Disordered" evidence="1">
    <location>
        <begin position="263"/>
        <end position="285"/>
    </location>
</feature>
<evidence type="ECO:0000313" key="4">
    <source>
        <dbReference type="Proteomes" id="UP000006415"/>
    </source>
</evidence>
<keyword evidence="2" id="KW-0812">Transmembrane</keyword>
<dbReference type="AlphaFoldDB" id="J0LMU0"/>
<keyword evidence="4" id="KW-1185">Reference proteome</keyword>
<reference evidence="3 4" key="1">
    <citation type="submission" date="2012-01" db="EMBL/GenBank/DDBJ databases">
        <title>The Genome Sequence of Scardovia wiggsiae F0424.</title>
        <authorList>
            <consortium name="The Broad Institute Genome Sequencing Platform"/>
            <person name="Earl A."/>
            <person name="Ward D."/>
            <person name="Feldgarden M."/>
            <person name="Gevers D."/>
            <person name="Izard J."/>
            <person name="Ganesan A."/>
            <person name="Baranova O.V."/>
            <person name="Blanton J.M."/>
            <person name="Tanner A.C."/>
            <person name="Mathney J."/>
            <person name="Dewhirst F.E."/>
            <person name="Young S.K."/>
            <person name="Zeng Q."/>
            <person name="Gargeya S."/>
            <person name="Fitzgerald M."/>
            <person name="Haas B."/>
            <person name="Abouelleil A."/>
            <person name="Alvarado L."/>
            <person name="Arachchi H.M."/>
            <person name="Berlin A."/>
            <person name="Chapman S.B."/>
            <person name="Gearin G."/>
            <person name="Goldberg J."/>
            <person name="Griggs A."/>
            <person name="Gujja S."/>
            <person name="Hansen M."/>
            <person name="Heiman D."/>
            <person name="Howarth C."/>
            <person name="Larimer J."/>
            <person name="Lui A."/>
            <person name="MacDonald P.J.P."/>
            <person name="McCowen C."/>
            <person name="Montmayeur A."/>
            <person name="Murphy C."/>
            <person name="Neiman D."/>
            <person name="Pearson M."/>
            <person name="Priest M."/>
            <person name="Roberts A."/>
            <person name="Saif S."/>
            <person name="Shea T."/>
            <person name="Sisk P."/>
            <person name="Stolte C."/>
            <person name="Sykes S."/>
            <person name="Wortman J."/>
            <person name="Nusbaum C."/>
            <person name="Birren B."/>
        </authorList>
    </citation>
    <scope>NUCLEOTIDE SEQUENCE [LARGE SCALE GENOMIC DNA]</scope>
    <source>
        <strain evidence="3 4">F0424</strain>
    </source>
</reference>
<sequence>MDIGSMSGIVFVLIVLVTLFGITPLATKKGMMNAVQQDEDDGEPVLLRPAEAACEGDGFRSIEDSGVVESEITEIDRDAHQHDGGSHMDGAARRITQDYIDSVREKRRKAIRRRRAVAGILAVLAVVLAAIGVVYRVFLLCALIPAAVLAAVLFLGARAASQARKWEDTVHAVKNRPAWESTRRHTLNHNIHMVSAGARDFGGPSEEFETETDAMSQMEIQEALTLAIREQGTAIRRRSLKEAGSSHTPAAYPYDDGIAGTNASVNTANTDTSVPEAGMAEDPASSFEVSASDTFLSSTAAAVSSREIISRRQVARAVPPADPPAIPSSDMAAGVQAPVQTSDSLGADIDAVIERRQFAGSKE</sequence>
<gene>
    <name evidence="3" type="ORF">HMPREF9156_00581</name>
</gene>
<feature type="compositionally biased region" description="Polar residues" evidence="1">
    <location>
        <begin position="263"/>
        <end position="273"/>
    </location>
</feature>
<accession>J0LMU0</accession>
<dbReference type="HOGENOM" id="CLU_057829_0_0_11"/>
<keyword evidence="2" id="KW-0472">Membrane</keyword>
<proteinExistence type="predicted"/>
<evidence type="ECO:0000313" key="3">
    <source>
        <dbReference type="EMBL" id="EJD65137.1"/>
    </source>
</evidence>
<feature type="transmembrane region" description="Helical" evidence="2">
    <location>
        <begin position="137"/>
        <end position="157"/>
    </location>
</feature>
<comment type="caution">
    <text evidence="3">The sequence shown here is derived from an EMBL/GenBank/DDBJ whole genome shotgun (WGS) entry which is preliminary data.</text>
</comment>
<organism evidence="3 4">
    <name type="scientific">Scardovia wiggsiae F0424</name>
    <dbReference type="NCBI Taxonomy" id="857290"/>
    <lineage>
        <taxon>Bacteria</taxon>
        <taxon>Bacillati</taxon>
        <taxon>Actinomycetota</taxon>
        <taxon>Actinomycetes</taxon>
        <taxon>Bifidobacteriales</taxon>
        <taxon>Bifidobacteriaceae</taxon>
        <taxon>Scardovia</taxon>
    </lineage>
</organism>
<dbReference type="Proteomes" id="UP000006415">
    <property type="component" value="Unassembled WGS sequence"/>
</dbReference>
<protein>
    <submittedName>
        <fullName evidence="3">Uncharacterized protein</fullName>
    </submittedName>
</protein>
<evidence type="ECO:0000256" key="2">
    <source>
        <dbReference type="SAM" id="Phobius"/>
    </source>
</evidence>